<proteinExistence type="predicted"/>
<dbReference type="Proteomes" id="UP000197153">
    <property type="component" value="Chromosome 2"/>
</dbReference>
<evidence type="ECO:0000313" key="4">
    <source>
        <dbReference type="Proteomes" id="UP000197153"/>
    </source>
</evidence>
<evidence type="ECO:0000256" key="1">
    <source>
        <dbReference type="SAM" id="MobiDB-lite"/>
    </source>
</evidence>
<organism evidence="3 4">
    <name type="scientific">Nitrospirillum viridazoti CBAmc</name>
    <dbReference type="NCBI Taxonomy" id="1441467"/>
    <lineage>
        <taxon>Bacteria</taxon>
        <taxon>Pseudomonadati</taxon>
        <taxon>Pseudomonadota</taxon>
        <taxon>Alphaproteobacteria</taxon>
        <taxon>Rhodospirillales</taxon>
        <taxon>Azospirillaceae</taxon>
        <taxon>Nitrospirillum</taxon>
        <taxon>Nitrospirillum viridazoti</taxon>
    </lineage>
</organism>
<sequence>MDKTYTSVSSFDGGARRPGPAGPLDRLRRLIAPERGDREDTQLAVALCFVAGMTNAGGFLAVGQYTSHMSGVVSGLADNLVLGATDMVLMGLRALGAFLAGAACSAILINWGRRRANTSQYALPLSLEAALLLLFGALGMLRPAVPHFLDVAVPLLCFIMGLQNAIITKISRARIRTTHLTGMVTDIGIELGKMLYWNRRAPDAVRAAGQDATRVHADLAKLRLLSSLVGSFFIGGVLGALGFKVIGFSVTVPLALLLLLLAIVPLIDDLRRAPARR</sequence>
<feature type="compositionally biased region" description="Polar residues" evidence="1">
    <location>
        <begin position="1"/>
        <end position="10"/>
    </location>
</feature>
<evidence type="ECO:0000313" key="3">
    <source>
        <dbReference type="EMBL" id="ASG23312.1"/>
    </source>
</evidence>
<keyword evidence="4" id="KW-1185">Reference proteome</keyword>
<dbReference type="PANTHER" id="PTHR37314">
    <property type="entry name" value="SLR0142 PROTEIN"/>
    <property type="match status" value="1"/>
</dbReference>
<dbReference type="InterPro" id="IPR010699">
    <property type="entry name" value="DUF1275"/>
</dbReference>
<feature type="region of interest" description="Disordered" evidence="1">
    <location>
        <begin position="1"/>
        <end position="25"/>
    </location>
</feature>
<dbReference type="Pfam" id="PF06912">
    <property type="entry name" value="DUF1275"/>
    <property type="match status" value="1"/>
</dbReference>
<feature type="transmembrane region" description="Helical" evidence="2">
    <location>
        <begin position="87"/>
        <end position="109"/>
    </location>
</feature>
<dbReference type="PANTHER" id="PTHR37314:SF4">
    <property type="entry name" value="UPF0700 TRANSMEMBRANE PROTEIN YOAK"/>
    <property type="match status" value="1"/>
</dbReference>
<protein>
    <recommendedName>
        <fullName evidence="5">DUF1275 family protein</fullName>
    </recommendedName>
</protein>
<keyword evidence="2" id="KW-0472">Membrane</keyword>
<keyword evidence="2" id="KW-0812">Transmembrane</keyword>
<feature type="transmembrane region" description="Helical" evidence="2">
    <location>
        <begin position="147"/>
        <end position="167"/>
    </location>
</feature>
<feature type="transmembrane region" description="Helical" evidence="2">
    <location>
        <begin position="224"/>
        <end position="242"/>
    </location>
</feature>
<feature type="transmembrane region" description="Helical" evidence="2">
    <location>
        <begin position="248"/>
        <end position="267"/>
    </location>
</feature>
<dbReference type="EMBL" id="CP022111">
    <property type="protein sequence ID" value="ASG23312.1"/>
    <property type="molecule type" value="Genomic_DNA"/>
</dbReference>
<reference evidence="3 4" key="1">
    <citation type="submission" date="2017-06" db="EMBL/GenBank/DDBJ databases">
        <title>Complete genome sequence of Nitrospirillum amazonense strain CBAmC, an endophytic nitrogen-fixing and plant growth-promoting bacterium, isolated from sugarcane.</title>
        <authorList>
            <person name="Schwab S."/>
            <person name="dos Santos Teixeira K.R."/>
            <person name="Simoes Araujo J.L."/>
            <person name="Soares Vidal M."/>
            <person name="Borges de Freitas H.R."/>
            <person name="Rivello Crivelaro A.L."/>
            <person name="Bueno de Camargo Nunes A."/>
            <person name="dos Santos C.M."/>
            <person name="Palmeira da Silva Rosa D."/>
            <person name="da Silva Padilha D."/>
            <person name="da Silva E."/>
            <person name="Araujo Terra L."/>
            <person name="Soares Mendes V."/>
            <person name="Farinelli L."/>
            <person name="Magalhaes Cruz L."/>
            <person name="Baldani J.I."/>
        </authorList>
    </citation>
    <scope>NUCLEOTIDE SEQUENCE [LARGE SCALE GENOMIC DNA]</scope>
    <source>
        <strain evidence="3 4">CBAmC</strain>
    </source>
</reference>
<evidence type="ECO:0000256" key="2">
    <source>
        <dbReference type="SAM" id="Phobius"/>
    </source>
</evidence>
<keyword evidence="2" id="KW-1133">Transmembrane helix</keyword>
<feature type="transmembrane region" description="Helical" evidence="2">
    <location>
        <begin position="43"/>
        <end position="67"/>
    </location>
</feature>
<evidence type="ECO:0008006" key="5">
    <source>
        <dbReference type="Google" id="ProtNLM"/>
    </source>
</evidence>
<name>A0A248JX63_9PROT</name>
<accession>A0A248JX63</accession>
<dbReference type="AlphaFoldDB" id="A0A248JX63"/>
<dbReference type="KEGG" id="nao:Y958_21045"/>
<gene>
    <name evidence="3" type="ORF">Y958_21045</name>
</gene>
<feature type="transmembrane region" description="Helical" evidence="2">
    <location>
        <begin position="121"/>
        <end position="141"/>
    </location>
</feature>